<comment type="caution">
    <text evidence="2">The sequence shown here is derived from an EMBL/GenBank/DDBJ whole genome shotgun (WGS) entry which is preliminary data.</text>
</comment>
<feature type="compositionally biased region" description="Basic and acidic residues" evidence="1">
    <location>
        <begin position="73"/>
        <end position="88"/>
    </location>
</feature>
<dbReference type="EMBL" id="MNBE01000697">
    <property type="protein sequence ID" value="OKO96921.1"/>
    <property type="molecule type" value="Genomic_DNA"/>
</dbReference>
<name>A0A1Q5T9R4_9EURO</name>
<feature type="compositionally biased region" description="Basic and acidic residues" evidence="1">
    <location>
        <begin position="100"/>
        <end position="117"/>
    </location>
</feature>
<keyword evidence="3" id="KW-1185">Reference proteome</keyword>
<reference evidence="2 3" key="1">
    <citation type="submission" date="2016-10" db="EMBL/GenBank/DDBJ databases">
        <title>Genome sequence of the ascomycete fungus Penicillium subrubescens.</title>
        <authorList>
            <person name="De Vries R.P."/>
            <person name="Peng M."/>
            <person name="Dilokpimol A."/>
            <person name="Hilden K."/>
            <person name="Makela M.R."/>
            <person name="Grigoriev I."/>
            <person name="Riley R."/>
            <person name="Granchi Z."/>
        </authorList>
    </citation>
    <scope>NUCLEOTIDE SEQUENCE [LARGE SCALE GENOMIC DNA]</scope>
    <source>
        <strain evidence="2 3">CBS 132785</strain>
    </source>
</reference>
<sequence length="151" mass="17151">MECFQQIFRCLKAPFVRNQGKIIEIGPPTNFRKEELPACFSDAESVLSPSENATERANLTSQPQYVDFSEQPRNNDGEGRDDNRDDRLSAVCQGEGSKPCQKDERPPLQARLRDRMKCSRWFKSTPSTDSENEVFGEDGLFTTAEDKPKNV</sequence>
<dbReference type="AlphaFoldDB" id="A0A1Q5T9R4"/>
<feature type="compositionally biased region" description="Polar residues" evidence="1">
    <location>
        <begin position="47"/>
        <end position="64"/>
    </location>
</feature>
<dbReference type="OrthoDB" id="4154127at2759"/>
<gene>
    <name evidence="2" type="ORF">PENSUB_10475</name>
</gene>
<evidence type="ECO:0000313" key="2">
    <source>
        <dbReference type="EMBL" id="OKO96921.1"/>
    </source>
</evidence>
<dbReference type="Proteomes" id="UP000186955">
    <property type="component" value="Unassembled WGS sequence"/>
</dbReference>
<proteinExistence type="predicted"/>
<organism evidence="2 3">
    <name type="scientific">Penicillium subrubescens</name>
    <dbReference type="NCBI Taxonomy" id="1316194"/>
    <lineage>
        <taxon>Eukaryota</taxon>
        <taxon>Fungi</taxon>
        <taxon>Dikarya</taxon>
        <taxon>Ascomycota</taxon>
        <taxon>Pezizomycotina</taxon>
        <taxon>Eurotiomycetes</taxon>
        <taxon>Eurotiomycetidae</taxon>
        <taxon>Eurotiales</taxon>
        <taxon>Aspergillaceae</taxon>
        <taxon>Penicillium</taxon>
    </lineage>
</organism>
<feature type="region of interest" description="Disordered" evidence="1">
    <location>
        <begin position="47"/>
        <end position="151"/>
    </location>
</feature>
<evidence type="ECO:0000256" key="1">
    <source>
        <dbReference type="SAM" id="MobiDB-lite"/>
    </source>
</evidence>
<evidence type="ECO:0000313" key="3">
    <source>
        <dbReference type="Proteomes" id="UP000186955"/>
    </source>
</evidence>
<accession>A0A1Q5T9R4</accession>
<protein>
    <submittedName>
        <fullName evidence="2">Uncharacterized protein</fullName>
    </submittedName>
</protein>